<dbReference type="PANTHER" id="PTHR43732:SF1">
    <property type="entry name" value="RIBOSE 5-PHOSPHATE ISOMERASE"/>
    <property type="match status" value="1"/>
</dbReference>
<dbReference type="EMBL" id="BAABGA010000046">
    <property type="protein sequence ID" value="GAA4458434.1"/>
    <property type="molecule type" value="Genomic_DNA"/>
</dbReference>
<evidence type="ECO:0000256" key="1">
    <source>
        <dbReference type="ARBA" id="ARBA00008754"/>
    </source>
</evidence>
<dbReference type="SUPFAM" id="SSF89623">
    <property type="entry name" value="Ribose/Galactose isomerase RpiB/AlsB"/>
    <property type="match status" value="1"/>
</dbReference>
<dbReference type="RefSeq" id="WP_339940625.1">
    <property type="nucleotide sequence ID" value="NZ_BAABGA010000046.1"/>
</dbReference>
<keyword evidence="2" id="KW-0413">Isomerase</keyword>
<keyword evidence="4" id="KW-1185">Reference proteome</keyword>
<dbReference type="InterPro" id="IPR036569">
    <property type="entry name" value="RpiB_LacA_LacB_sf"/>
</dbReference>
<evidence type="ECO:0008006" key="5">
    <source>
        <dbReference type="Google" id="ProtNLM"/>
    </source>
</evidence>
<gene>
    <name evidence="3" type="ORF">GCM10023156_36580</name>
</gene>
<dbReference type="PIRSF" id="PIRSF005384">
    <property type="entry name" value="RpiB_LacA_B"/>
    <property type="match status" value="1"/>
</dbReference>
<dbReference type="InterPro" id="IPR004785">
    <property type="entry name" value="RpiB"/>
</dbReference>
<dbReference type="NCBIfam" id="TIGR00689">
    <property type="entry name" value="rpiB_lacA_lacB"/>
    <property type="match status" value="1"/>
</dbReference>
<dbReference type="InterPro" id="IPR051812">
    <property type="entry name" value="SPI_LacAB/RpiB"/>
</dbReference>
<dbReference type="Proteomes" id="UP001500840">
    <property type="component" value="Unassembled WGS sequence"/>
</dbReference>
<dbReference type="NCBIfam" id="NF004051">
    <property type="entry name" value="PRK05571.1"/>
    <property type="match status" value="1"/>
</dbReference>
<dbReference type="Gene3D" id="3.40.1400.10">
    <property type="entry name" value="Sugar-phosphate isomerase, RpiB/LacA/LacB"/>
    <property type="match status" value="1"/>
</dbReference>
<comment type="similarity">
    <text evidence="1">Belongs to the LacAB/RpiB family.</text>
</comment>
<evidence type="ECO:0000313" key="4">
    <source>
        <dbReference type="Proteomes" id="UP001500840"/>
    </source>
</evidence>
<dbReference type="NCBIfam" id="TIGR01120">
    <property type="entry name" value="rpiB"/>
    <property type="match status" value="1"/>
</dbReference>
<organism evidence="3 4">
    <name type="scientific">Novipirellula rosea</name>
    <dbReference type="NCBI Taxonomy" id="1031540"/>
    <lineage>
        <taxon>Bacteria</taxon>
        <taxon>Pseudomonadati</taxon>
        <taxon>Planctomycetota</taxon>
        <taxon>Planctomycetia</taxon>
        <taxon>Pirellulales</taxon>
        <taxon>Pirellulaceae</taxon>
        <taxon>Novipirellula</taxon>
    </lineage>
</organism>
<evidence type="ECO:0000256" key="2">
    <source>
        <dbReference type="ARBA" id="ARBA00023235"/>
    </source>
</evidence>
<name>A0ABP8N2W8_9BACT</name>
<comment type="caution">
    <text evidence="3">The sequence shown here is derived from an EMBL/GenBank/DDBJ whole genome shotgun (WGS) entry which is preliminary data.</text>
</comment>
<dbReference type="PANTHER" id="PTHR43732">
    <property type="entry name" value="RIBOSE 5-PHOSPHATE ISOMERASE-RELATED"/>
    <property type="match status" value="1"/>
</dbReference>
<dbReference type="Pfam" id="PF02502">
    <property type="entry name" value="LacAB_rpiB"/>
    <property type="match status" value="1"/>
</dbReference>
<reference evidence="4" key="1">
    <citation type="journal article" date="2019" name="Int. J. Syst. Evol. Microbiol.">
        <title>The Global Catalogue of Microorganisms (GCM) 10K type strain sequencing project: providing services to taxonomists for standard genome sequencing and annotation.</title>
        <authorList>
            <consortium name="The Broad Institute Genomics Platform"/>
            <consortium name="The Broad Institute Genome Sequencing Center for Infectious Disease"/>
            <person name="Wu L."/>
            <person name="Ma J."/>
        </authorList>
    </citation>
    <scope>NUCLEOTIDE SEQUENCE [LARGE SCALE GENOMIC DNA]</scope>
    <source>
        <strain evidence="4">JCM 17759</strain>
    </source>
</reference>
<evidence type="ECO:0000313" key="3">
    <source>
        <dbReference type="EMBL" id="GAA4458434.1"/>
    </source>
</evidence>
<sequence length="155" mass="16631">MTESLPLRVAIGGDHAGFPLKKMIVERFGDQVTAMIDCGTDSEARCDYPDFAVAVAKEILAGRADKGIMVCGSGVGVSVAANKIDGIRASICHDTYSAHQGVEHDDMNVLCIGGRIIGSELAFEIVQAFLAAQYEPEDRHARRLAKVLKIEKEGI</sequence>
<accession>A0ABP8N2W8</accession>
<proteinExistence type="inferred from homology"/>
<protein>
    <recommendedName>
        <fullName evidence="5">Ribose-5-phosphate isomerase</fullName>
    </recommendedName>
</protein>
<dbReference type="InterPro" id="IPR003500">
    <property type="entry name" value="RpiB_LacA_LacB"/>
</dbReference>